<dbReference type="Proteomes" id="UP000012112">
    <property type="component" value="Unassembled WGS sequence"/>
</dbReference>
<protein>
    <submittedName>
        <fullName evidence="1">Uncharacterized protein</fullName>
    </submittedName>
</protein>
<accession>M6VZ03</accession>
<gene>
    <name evidence="1" type="ORF">LEP1GSC172_4308</name>
</gene>
<evidence type="ECO:0000313" key="1">
    <source>
        <dbReference type="EMBL" id="EMO54778.1"/>
    </source>
</evidence>
<organism evidence="1 2">
    <name type="scientific">Leptospira noguchii</name>
    <dbReference type="NCBI Taxonomy" id="28182"/>
    <lineage>
        <taxon>Bacteria</taxon>
        <taxon>Pseudomonadati</taxon>
        <taxon>Spirochaetota</taxon>
        <taxon>Spirochaetia</taxon>
        <taxon>Leptospirales</taxon>
        <taxon>Leptospiraceae</taxon>
        <taxon>Leptospira</taxon>
    </lineage>
</organism>
<proteinExistence type="predicted"/>
<dbReference type="AlphaFoldDB" id="M6VZ03"/>
<sequence>MSCYTITKCALDSIKLHKHYIANILYIFTQMNAHKVAIDAGNKVLNLYRDVAASNEFISGWLSLMSHEPSNYETIEINIEEHESELNIFLLVCSATAKQNKMIVYSHQALSEFAIVQNTLNYRGKDIIVLDRDDAVEELKPVKNVTYVSLTNSVGAFDGSTIQDTRNEVE</sequence>
<comment type="caution">
    <text evidence="1">The sequence shown here is derived from an EMBL/GenBank/DDBJ whole genome shotgun (WGS) entry which is preliminary data.</text>
</comment>
<dbReference type="EMBL" id="AKWD02000020">
    <property type="protein sequence ID" value="EMO54778.1"/>
    <property type="molecule type" value="Genomic_DNA"/>
</dbReference>
<evidence type="ECO:0000313" key="2">
    <source>
        <dbReference type="Proteomes" id="UP000012112"/>
    </source>
</evidence>
<name>M6VZ03_9LEPT</name>
<reference evidence="1 2" key="1">
    <citation type="submission" date="2013-01" db="EMBL/GenBank/DDBJ databases">
        <authorList>
            <person name="Harkins D.M."/>
            <person name="Durkin A.S."/>
            <person name="Brinkac L.M."/>
            <person name="Haft D.H."/>
            <person name="Selengut J.D."/>
            <person name="Sanka R."/>
            <person name="DePew J."/>
            <person name="Purushe J."/>
            <person name="Matthias M.A."/>
            <person name="Vinetz J.M."/>
            <person name="Sutton G.G."/>
            <person name="Nierman W.C."/>
            <person name="Fouts D.E."/>
        </authorList>
    </citation>
    <scope>NUCLEOTIDE SEQUENCE [LARGE SCALE GENOMIC DNA]</scope>
    <source>
        <strain evidence="1 2">HAI1536</strain>
    </source>
</reference>